<feature type="compositionally biased region" description="Polar residues" evidence="1">
    <location>
        <begin position="66"/>
        <end position="79"/>
    </location>
</feature>
<protein>
    <submittedName>
        <fullName evidence="2">Uncharacterized protein</fullName>
    </submittedName>
</protein>
<evidence type="ECO:0000313" key="3">
    <source>
        <dbReference type="Proteomes" id="UP000287651"/>
    </source>
</evidence>
<name>A0A426YAI4_ENSVE</name>
<comment type="caution">
    <text evidence="2">The sequence shown here is derived from an EMBL/GenBank/DDBJ whole genome shotgun (WGS) entry which is preliminary data.</text>
</comment>
<evidence type="ECO:0000256" key="1">
    <source>
        <dbReference type="SAM" id="MobiDB-lite"/>
    </source>
</evidence>
<reference evidence="2 3" key="1">
    <citation type="journal article" date="2014" name="Agronomy (Basel)">
        <title>A Draft Genome Sequence for Ensete ventricosum, the Drought-Tolerant Tree Against Hunger.</title>
        <authorList>
            <person name="Harrison J."/>
            <person name="Moore K.A."/>
            <person name="Paszkiewicz K."/>
            <person name="Jones T."/>
            <person name="Grant M."/>
            <person name="Ambacheew D."/>
            <person name="Muzemil S."/>
            <person name="Studholme D.J."/>
        </authorList>
    </citation>
    <scope>NUCLEOTIDE SEQUENCE [LARGE SCALE GENOMIC DNA]</scope>
</reference>
<dbReference type="AlphaFoldDB" id="A0A426YAI4"/>
<organism evidence="2 3">
    <name type="scientific">Ensete ventricosum</name>
    <name type="common">Abyssinian banana</name>
    <name type="synonym">Musa ensete</name>
    <dbReference type="NCBI Taxonomy" id="4639"/>
    <lineage>
        <taxon>Eukaryota</taxon>
        <taxon>Viridiplantae</taxon>
        <taxon>Streptophyta</taxon>
        <taxon>Embryophyta</taxon>
        <taxon>Tracheophyta</taxon>
        <taxon>Spermatophyta</taxon>
        <taxon>Magnoliopsida</taxon>
        <taxon>Liliopsida</taxon>
        <taxon>Zingiberales</taxon>
        <taxon>Musaceae</taxon>
        <taxon>Ensete</taxon>
    </lineage>
</organism>
<accession>A0A426YAI4</accession>
<proteinExistence type="predicted"/>
<feature type="region of interest" description="Disordered" evidence="1">
    <location>
        <begin position="45"/>
        <end position="79"/>
    </location>
</feature>
<sequence>MRKISFKLHMMRLNHVELFYALSLCFRNKGRVVGYGQGPCRGGRTWLGRRGSRPRPTCKGRRSPMTRPQGQYSPVASPQGATLAHCQATEAEPVEGQRPQRCRLRAWCPPACEVSPEGSGAYRRGDR</sequence>
<dbReference type="Proteomes" id="UP000287651">
    <property type="component" value="Unassembled WGS sequence"/>
</dbReference>
<feature type="compositionally biased region" description="Basic residues" evidence="1">
    <location>
        <begin position="50"/>
        <end position="64"/>
    </location>
</feature>
<evidence type="ECO:0000313" key="2">
    <source>
        <dbReference type="EMBL" id="RRT48763.1"/>
    </source>
</evidence>
<gene>
    <name evidence="2" type="ORF">B296_00029920</name>
</gene>
<dbReference type="EMBL" id="AMZH03013745">
    <property type="protein sequence ID" value="RRT48763.1"/>
    <property type="molecule type" value="Genomic_DNA"/>
</dbReference>